<dbReference type="SUPFAM" id="SSF52540">
    <property type="entry name" value="P-loop containing nucleoside triphosphate hydrolases"/>
    <property type="match status" value="2"/>
</dbReference>
<feature type="transmembrane region" description="Helical" evidence="11">
    <location>
        <begin position="854"/>
        <end position="874"/>
    </location>
</feature>
<evidence type="ECO:0000313" key="15">
    <source>
        <dbReference type="Proteomes" id="UP001338125"/>
    </source>
</evidence>
<evidence type="ECO:0000256" key="4">
    <source>
        <dbReference type="ARBA" id="ARBA00022692"/>
    </source>
</evidence>
<evidence type="ECO:0000256" key="1">
    <source>
        <dbReference type="ARBA" id="ARBA00004651"/>
    </source>
</evidence>
<evidence type="ECO:0000256" key="9">
    <source>
        <dbReference type="ARBA" id="ARBA00023180"/>
    </source>
</evidence>
<dbReference type="SMART" id="SM00382">
    <property type="entry name" value="AAA"/>
    <property type="match status" value="2"/>
</dbReference>
<gene>
    <name evidence="14" type="ORF">PT974_07879</name>
</gene>
<accession>A0ABR0SCV0</accession>
<proteinExistence type="predicted"/>
<keyword evidence="6" id="KW-0067">ATP-binding</keyword>
<dbReference type="InterPro" id="IPR011527">
    <property type="entry name" value="ABC1_TM_dom"/>
</dbReference>
<evidence type="ECO:0000256" key="8">
    <source>
        <dbReference type="ARBA" id="ARBA00023136"/>
    </source>
</evidence>
<dbReference type="PANTHER" id="PTHR24223:SF399">
    <property type="entry name" value="ABC TRANSPORTER ATNG"/>
    <property type="match status" value="1"/>
</dbReference>
<dbReference type="InterPro" id="IPR017871">
    <property type="entry name" value="ABC_transporter-like_CS"/>
</dbReference>
<feature type="transmembrane region" description="Helical" evidence="11">
    <location>
        <begin position="12"/>
        <end position="30"/>
    </location>
</feature>
<keyword evidence="5" id="KW-0547">Nucleotide-binding</keyword>
<comment type="caution">
    <text evidence="14">The sequence shown here is derived from an EMBL/GenBank/DDBJ whole genome shotgun (WGS) entry which is preliminary data.</text>
</comment>
<keyword evidence="3" id="KW-1003">Cell membrane</keyword>
<feature type="domain" description="ABC transmembrane type-1" evidence="13">
    <location>
        <begin position="163"/>
        <end position="438"/>
    </location>
</feature>
<feature type="transmembrane region" description="Helical" evidence="11">
    <location>
        <begin position="369"/>
        <end position="398"/>
    </location>
</feature>
<dbReference type="Gene3D" id="1.20.1560.10">
    <property type="entry name" value="ABC transporter type 1, transmembrane domain"/>
    <property type="match status" value="2"/>
</dbReference>
<keyword evidence="2" id="KW-0813">Transport</keyword>
<name>A0ABR0SCV0_9HYPO</name>
<keyword evidence="15" id="KW-1185">Reference proteome</keyword>
<feature type="transmembrane region" description="Helical" evidence="11">
    <location>
        <begin position="426"/>
        <end position="446"/>
    </location>
</feature>
<evidence type="ECO:0000259" key="12">
    <source>
        <dbReference type="PROSITE" id="PS50893"/>
    </source>
</evidence>
<keyword evidence="9" id="KW-0325">Glycoprotein</keyword>
<evidence type="ECO:0000256" key="11">
    <source>
        <dbReference type="SAM" id="Phobius"/>
    </source>
</evidence>
<dbReference type="PANTHER" id="PTHR24223">
    <property type="entry name" value="ATP-BINDING CASSETTE SUB-FAMILY C"/>
    <property type="match status" value="1"/>
</dbReference>
<comment type="subcellular location">
    <subcellularLocation>
        <location evidence="1">Cell membrane</location>
        <topology evidence="1">Multi-pass membrane protein</topology>
    </subcellularLocation>
</comment>
<dbReference type="SUPFAM" id="SSF90123">
    <property type="entry name" value="ABC transporter transmembrane region"/>
    <property type="match status" value="2"/>
</dbReference>
<evidence type="ECO:0000256" key="10">
    <source>
        <dbReference type="SAM" id="MobiDB-lite"/>
    </source>
</evidence>
<dbReference type="PROSITE" id="PS50893">
    <property type="entry name" value="ABC_TRANSPORTER_2"/>
    <property type="match status" value="2"/>
</dbReference>
<dbReference type="PROSITE" id="PS00211">
    <property type="entry name" value="ABC_TRANSPORTER_1"/>
    <property type="match status" value="2"/>
</dbReference>
<protein>
    <submittedName>
        <fullName evidence="14">ABC multidrug transporter B</fullName>
    </submittedName>
</protein>
<evidence type="ECO:0000256" key="3">
    <source>
        <dbReference type="ARBA" id="ARBA00022475"/>
    </source>
</evidence>
<feature type="region of interest" description="Disordered" evidence="10">
    <location>
        <begin position="1071"/>
        <end position="1090"/>
    </location>
</feature>
<feature type="transmembrane region" description="Helical" evidence="11">
    <location>
        <begin position="1001"/>
        <end position="1022"/>
    </location>
</feature>
<dbReference type="InterPro" id="IPR036640">
    <property type="entry name" value="ABC1_TM_sf"/>
</dbReference>
<dbReference type="PROSITE" id="PS50929">
    <property type="entry name" value="ABC_TM1F"/>
    <property type="match status" value="2"/>
</dbReference>
<feature type="transmembrane region" description="Helical" evidence="11">
    <location>
        <begin position="42"/>
        <end position="61"/>
    </location>
</feature>
<evidence type="ECO:0000256" key="6">
    <source>
        <dbReference type="ARBA" id="ARBA00022840"/>
    </source>
</evidence>
<dbReference type="Pfam" id="PF00005">
    <property type="entry name" value="ABC_tran"/>
    <property type="match status" value="2"/>
</dbReference>
<dbReference type="Gene3D" id="3.40.50.300">
    <property type="entry name" value="P-loop containing nucleotide triphosphate hydrolases"/>
    <property type="match status" value="2"/>
</dbReference>
<dbReference type="InterPro" id="IPR044746">
    <property type="entry name" value="ABCC_6TM_D1"/>
</dbReference>
<dbReference type="InterPro" id="IPR050173">
    <property type="entry name" value="ABC_transporter_C-like"/>
</dbReference>
<dbReference type="InterPro" id="IPR003593">
    <property type="entry name" value="AAA+_ATPase"/>
</dbReference>
<evidence type="ECO:0000256" key="7">
    <source>
        <dbReference type="ARBA" id="ARBA00022989"/>
    </source>
</evidence>
<dbReference type="CDD" id="cd03244">
    <property type="entry name" value="ABCC_MRP_domain2"/>
    <property type="match status" value="1"/>
</dbReference>
<feature type="domain" description="ABC transmembrane type-1" evidence="13">
    <location>
        <begin position="780"/>
        <end position="1058"/>
    </location>
</feature>
<dbReference type="CDD" id="cd18580">
    <property type="entry name" value="ABC_6TM_ABCC_D2"/>
    <property type="match status" value="1"/>
</dbReference>
<evidence type="ECO:0000313" key="14">
    <source>
        <dbReference type="EMBL" id="KAK5989625.1"/>
    </source>
</evidence>
<feature type="transmembrane region" description="Helical" evidence="11">
    <location>
        <begin position="776"/>
        <end position="800"/>
    </location>
</feature>
<keyword evidence="4 11" id="KW-0812">Transmembrane</keyword>
<dbReference type="InterPro" id="IPR003439">
    <property type="entry name" value="ABC_transporter-like_ATP-bd"/>
</dbReference>
<keyword evidence="7 11" id="KW-1133">Transmembrane helix</keyword>
<sequence>MLSWFEHAYSPRPSALINVYLLLSVLFDAVQTRTLWLKHASTTIPALFTASLAIKIGLLALESVEKSRYLPPAWSEKSPEEKSGVFSQSLLLWLRRILVEGRKRLIYPNDLYALEPGLETRRLSDIFWKNWHARNGKASQSTLVLVLVRTLKWSLLTPVVPRLAQVAFTICQPLMLQEFLRYLQGEGNFVSGTGGGFIGAYGLVYCGLAISTCYYWRLTYKCLVKMRGCLVAAIYKKTTEIDTSQYDMTAPIALMSTDIERILQGCKDLHEIWANTAQVGISIWLLYENLGVACVAPAVVAVLSSIGSVLMSSWAESSQTHWMEATQERVGATVKVIASMKVVRLLGLSDRVHKVLKELRLAELHAARFFRYIEVLTAVVSFTPLLLSPVFTFMVFVIQAQSSGEKLDTTKIFTSLSLLQLMTQPLVWLFQAVPMFFASLGCLNRIGQYLHAQSRTEKRHLHVGIASPRPASTSASSTGNSQQELKGIDENAVTVRDGTFGWKEERSVLQDVDVDIPTSKLTMVIGPVASGKSSFCKAVIGELPYVKGQIHVNISRSGIAYCDQNTFLLNGTLQDNIVGFSDLDSNWFETVVRAVDLTKDISTLSDGVQTKIGSKGVVLSGGQRQRVAIARALYARPPLAVFDDVLSGLDPVTKKNVFEHVFSPRGLLRKMGCTAVLSTHDVDLLPEADHIIAFGKDGHLAGSGNFDQLSKSSEYIKSLGVRDNSDSSSGGIGGNPDSLAELSLGDEPTNTEALEDISRRLGDASIYKYLYSHIGLWRMLLFALFQCGWAVFSTIGPVWLKFWAAANASGKDNDGYYMGVYAAFQGLALVFLALFAGHTLTSIAVKSGASLHEVLLKTVIMAPISFFSTVDVGITTNRFSQDVILIDGDLPMAMLETVSSGLVAIVQAILIAIAAPYVAIAYPFLLAVLYMVQGFYLRTSRQLRHLDLEAKSPLYTHFLETLQGLATIRSFGWSEKNNELNHRLVDASQQPLYLLYMVQRWLQLVLELLIAATSIILIAVAVNLHSTSASLIGVALVNLMSISQELKMIVLNWTNLETSLSAIARTKSFAEGTSSENKPEETIEPPPTWPQSGRIQLQSVSACYKASDNAVLVLKDVSVDIHGGKKIAICGRSGSGKSSFILALCRMIELTSGSIIVDGLDLSTAPRSMVRSAFNVIPQEPFFFYKKLSENLDPSGSISASAMESVLKEVQLWDTVESAGGLDADFDIETLSQGQKQLLALARAILRPGKIVIMDEATSNVDKHAAEIMQRIIRDKFNDRTVVAVAHQLSTIIDFDHVIVMDGGQLVESDSPAGLLARDSVFRQLCAIQGVGLA</sequence>
<feature type="domain" description="ABC transporter" evidence="12">
    <location>
        <begin position="493"/>
        <end position="722"/>
    </location>
</feature>
<evidence type="ECO:0000256" key="5">
    <source>
        <dbReference type="ARBA" id="ARBA00022741"/>
    </source>
</evidence>
<evidence type="ECO:0000256" key="2">
    <source>
        <dbReference type="ARBA" id="ARBA00022448"/>
    </source>
</evidence>
<evidence type="ECO:0000259" key="13">
    <source>
        <dbReference type="PROSITE" id="PS50929"/>
    </source>
</evidence>
<feature type="transmembrane region" description="Helical" evidence="11">
    <location>
        <begin position="820"/>
        <end position="842"/>
    </location>
</feature>
<keyword evidence="8 11" id="KW-0472">Membrane</keyword>
<feature type="transmembrane region" description="Helical" evidence="11">
    <location>
        <begin position="198"/>
        <end position="217"/>
    </location>
</feature>
<dbReference type="InterPro" id="IPR027417">
    <property type="entry name" value="P-loop_NTPase"/>
</dbReference>
<feature type="domain" description="ABC transporter" evidence="12">
    <location>
        <begin position="1095"/>
        <end position="1328"/>
    </location>
</feature>
<dbReference type="Proteomes" id="UP001338125">
    <property type="component" value="Unassembled WGS sequence"/>
</dbReference>
<dbReference type="CDD" id="cd18579">
    <property type="entry name" value="ABC_6TM_ABCC_D1"/>
    <property type="match status" value="1"/>
</dbReference>
<dbReference type="InterPro" id="IPR044726">
    <property type="entry name" value="ABCC_6TM_D2"/>
</dbReference>
<organism evidence="14 15">
    <name type="scientific">Cladobotryum mycophilum</name>
    <dbReference type="NCBI Taxonomy" id="491253"/>
    <lineage>
        <taxon>Eukaryota</taxon>
        <taxon>Fungi</taxon>
        <taxon>Dikarya</taxon>
        <taxon>Ascomycota</taxon>
        <taxon>Pezizomycotina</taxon>
        <taxon>Sordariomycetes</taxon>
        <taxon>Hypocreomycetidae</taxon>
        <taxon>Hypocreales</taxon>
        <taxon>Hypocreaceae</taxon>
        <taxon>Cladobotryum</taxon>
    </lineage>
</organism>
<feature type="transmembrane region" description="Helical" evidence="11">
    <location>
        <begin position="902"/>
        <end position="932"/>
    </location>
</feature>
<reference evidence="14 15" key="1">
    <citation type="submission" date="2024-01" db="EMBL/GenBank/DDBJ databases">
        <title>Complete genome of Cladobotryum mycophilum ATHUM6906.</title>
        <authorList>
            <person name="Christinaki A.C."/>
            <person name="Myridakis A.I."/>
            <person name="Kouvelis V.N."/>
        </authorList>
    </citation>
    <scope>NUCLEOTIDE SEQUENCE [LARGE SCALE GENOMIC DNA]</scope>
    <source>
        <strain evidence="14 15">ATHUM6906</strain>
    </source>
</reference>
<dbReference type="Pfam" id="PF00664">
    <property type="entry name" value="ABC_membrane"/>
    <property type="match status" value="2"/>
</dbReference>
<dbReference type="EMBL" id="JAVFKD010000014">
    <property type="protein sequence ID" value="KAK5989625.1"/>
    <property type="molecule type" value="Genomic_DNA"/>
</dbReference>